<keyword evidence="7" id="KW-1278">Translocase</keyword>
<feature type="compositionally biased region" description="Polar residues" evidence="9">
    <location>
        <begin position="296"/>
        <end position="313"/>
    </location>
</feature>
<reference evidence="11 12" key="1">
    <citation type="submission" date="2020-08" db="EMBL/GenBank/DDBJ databases">
        <authorList>
            <person name="Liu C."/>
            <person name="Sun Q."/>
        </authorList>
    </citation>
    <scope>NUCLEOTIDE SEQUENCE [LARGE SCALE GENOMIC DNA]</scope>
    <source>
        <strain evidence="11 12">N22</strain>
    </source>
</reference>
<dbReference type="GO" id="GO:0005524">
    <property type="term" value="F:ATP binding"/>
    <property type="evidence" value="ECO:0007669"/>
    <property type="project" value="UniProtKB-KW"/>
</dbReference>
<dbReference type="Proteomes" id="UP000587396">
    <property type="component" value="Unassembled WGS sequence"/>
</dbReference>
<name>A0A842JIU4_9ACTN</name>
<dbReference type="SMART" id="SM00382">
    <property type="entry name" value="AAA"/>
    <property type="match status" value="2"/>
</dbReference>
<feature type="region of interest" description="Disordered" evidence="9">
    <location>
        <begin position="270"/>
        <end position="313"/>
    </location>
</feature>
<dbReference type="GO" id="GO:0042626">
    <property type="term" value="F:ATPase-coupled transmembrane transporter activity"/>
    <property type="evidence" value="ECO:0007669"/>
    <property type="project" value="TreeGrafter"/>
</dbReference>
<evidence type="ECO:0000313" key="12">
    <source>
        <dbReference type="Proteomes" id="UP000587396"/>
    </source>
</evidence>
<evidence type="ECO:0000256" key="1">
    <source>
        <dbReference type="ARBA" id="ARBA00004236"/>
    </source>
</evidence>
<feature type="domain" description="ABC transporter" evidence="10">
    <location>
        <begin position="428"/>
        <end position="663"/>
    </location>
</feature>
<evidence type="ECO:0000256" key="9">
    <source>
        <dbReference type="SAM" id="MobiDB-lite"/>
    </source>
</evidence>
<dbReference type="InterPro" id="IPR030947">
    <property type="entry name" value="EcfA_1"/>
</dbReference>
<evidence type="ECO:0000256" key="7">
    <source>
        <dbReference type="ARBA" id="ARBA00022967"/>
    </source>
</evidence>
<keyword evidence="3" id="KW-0813">Transport</keyword>
<organism evidence="11 12">
    <name type="scientific">Gordonibacter massiliensis</name>
    <name type="common">ex Traore et al. 2017</name>
    <dbReference type="NCBI Taxonomy" id="1841863"/>
    <lineage>
        <taxon>Bacteria</taxon>
        <taxon>Bacillati</taxon>
        <taxon>Actinomycetota</taxon>
        <taxon>Coriobacteriia</taxon>
        <taxon>Eggerthellales</taxon>
        <taxon>Eggerthellaceae</taxon>
        <taxon>Gordonibacter</taxon>
    </lineage>
</organism>
<comment type="subcellular location">
    <subcellularLocation>
        <location evidence="1">Cell membrane</location>
    </subcellularLocation>
</comment>
<dbReference type="RefSeq" id="WP_185904909.1">
    <property type="nucleotide sequence ID" value="NZ_JACMSE010000003.1"/>
</dbReference>
<accession>A0A842JIU4</accession>
<dbReference type="InterPro" id="IPR017871">
    <property type="entry name" value="ABC_transporter-like_CS"/>
</dbReference>
<evidence type="ECO:0000256" key="2">
    <source>
        <dbReference type="ARBA" id="ARBA00005417"/>
    </source>
</evidence>
<sequence>MIDCTDIEFTYDGERLALAGVDLHVGAGEFVCILGGNGSGKSTLAKHLNALLLPDKGSVTVDGYSTAEARNVYRIRSTAGMVFQNPDDQLVASLVEDDVAFGPENLGVETAELVRRVEECLRQVGLVGFETHETQALSGGQKQRVAIAGVLAMQPKVLILDEASAMLDPRGRKGLMRVCKELNAQGMAVVMITHFMEEAAEADRVVVLDHGKVACQGAPQDVLVRTDVLANLNLEVPFACDLSLKLQELGLDVPTCVKEPQLVDAMASAIGEGSRPRDSGEDDAASPSIIPGGSHETPSSVIPGGSQETPSSVFLSGATEGVAPLVILSGGGEAAEVEGSRAAQAGSATAVAAGDPSTAPLRGSAQDDKEGCVAASAQDGGGGSVAASTCDDNSDDAVIAFQGVSFTYNPSKGKRKRGKRAKAEAEAGKRADWGNDPDAVWALRDIDFSVKRSEFFGIAGHTGSGKSTLIQHMNGILHPTCGRVLVEGRDVADKAQAASVRADVGVVFQYPEHQLFADTVYNDVAFGPRNLKLSDDEVDARVRESLELVRLDFDEVQGLSPFELSGGQQRRVAFAGVLAMRPGILVLDEPVAGLDPAARRDFLALIAHLHEQGRTVVMISHSMDDLAERCDRVLVLNEGETFEVGTPGDVFLRAGELNGIGLGIPAAQRVANGLRERGVPLPAGVLFDSGSLARALVELAGGKATCEAPEGAADGCGAGSGRAAANDSEGGAR</sequence>
<dbReference type="PROSITE" id="PS00211">
    <property type="entry name" value="ABC_TRANSPORTER_1"/>
    <property type="match status" value="2"/>
</dbReference>
<keyword evidence="5" id="KW-0547">Nucleotide-binding</keyword>
<evidence type="ECO:0000256" key="5">
    <source>
        <dbReference type="ARBA" id="ARBA00022741"/>
    </source>
</evidence>
<feature type="domain" description="ABC transporter" evidence="10">
    <location>
        <begin position="2"/>
        <end position="235"/>
    </location>
</feature>
<dbReference type="InterPro" id="IPR003593">
    <property type="entry name" value="AAA+_ATPase"/>
</dbReference>
<dbReference type="PANTHER" id="PTHR43553:SF24">
    <property type="entry name" value="ENERGY-COUPLING FACTOR TRANSPORTER ATP-BINDING PROTEIN ECFA1"/>
    <property type="match status" value="1"/>
</dbReference>
<dbReference type="InterPro" id="IPR050095">
    <property type="entry name" value="ECF_ABC_transporter_ATP-bd"/>
</dbReference>
<dbReference type="CDD" id="cd03225">
    <property type="entry name" value="ABC_cobalt_CbiO_domain1"/>
    <property type="match status" value="2"/>
</dbReference>
<keyword evidence="6" id="KW-0067">ATP-binding</keyword>
<dbReference type="InterPro" id="IPR027417">
    <property type="entry name" value="P-loop_NTPase"/>
</dbReference>
<dbReference type="FunFam" id="3.40.50.300:FF:000224">
    <property type="entry name" value="Energy-coupling factor transporter ATP-binding protein EcfA"/>
    <property type="match status" value="2"/>
</dbReference>
<keyword evidence="4" id="KW-1003">Cell membrane</keyword>
<keyword evidence="8" id="KW-0472">Membrane</keyword>
<protein>
    <submittedName>
        <fullName evidence="11">Energy-coupling factor transporter ATPase</fullName>
    </submittedName>
</protein>
<evidence type="ECO:0000256" key="6">
    <source>
        <dbReference type="ARBA" id="ARBA00022840"/>
    </source>
</evidence>
<dbReference type="PANTHER" id="PTHR43553">
    <property type="entry name" value="HEAVY METAL TRANSPORTER"/>
    <property type="match status" value="1"/>
</dbReference>
<gene>
    <name evidence="11" type="ORF">H7313_06610</name>
</gene>
<evidence type="ECO:0000256" key="3">
    <source>
        <dbReference type="ARBA" id="ARBA00022448"/>
    </source>
</evidence>
<evidence type="ECO:0000256" key="4">
    <source>
        <dbReference type="ARBA" id="ARBA00022475"/>
    </source>
</evidence>
<dbReference type="InterPro" id="IPR003439">
    <property type="entry name" value="ABC_transporter-like_ATP-bd"/>
</dbReference>
<feature type="region of interest" description="Disordered" evidence="9">
    <location>
        <begin position="710"/>
        <end position="733"/>
    </location>
</feature>
<keyword evidence="12" id="KW-1185">Reference proteome</keyword>
<comment type="caution">
    <text evidence="11">The sequence shown here is derived from an EMBL/GenBank/DDBJ whole genome shotgun (WGS) entry which is preliminary data.</text>
</comment>
<dbReference type="NCBIfam" id="TIGR04520">
    <property type="entry name" value="ECF_ATPase_1"/>
    <property type="match status" value="1"/>
</dbReference>
<dbReference type="InterPro" id="IPR015856">
    <property type="entry name" value="ABC_transpr_CbiO/EcfA_su"/>
</dbReference>
<dbReference type="EMBL" id="JACMSE010000003">
    <property type="protein sequence ID" value="MBC2889020.1"/>
    <property type="molecule type" value="Genomic_DNA"/>
</dbReference>
<dbReference type="NCBIfam" id="NF010167">
    <property type="entry name" value="PRK13648.1"/>
    <property type="match status" value="2"/>
</dbReference>
<dbReference type="PROSITE" id="PS50893">
    <property type="entry name" value="ABC_TRANSPORTER_2"/>
    <property type="match status" value="2"/>
</dbReference>
<dbReference type="AlphaFoldDB" id="A0A842JIU4"/>
<dbReference type="Gene3D" id="3.40.50.300">
    <property type="entry name" value="P-loop containing nucleotide triphosphate hydrolases"/>
    <property type="match status" value="2"/>
</dbReference>
<evidence type="ECO:0000259" key="10">
    <source>
        <dbReference type="PROSITE" id="PS50893"/>
    </source>
</evidence>
<dbReference type="SUPFAM" id="SSF52540">
    <property type="entry name" value="P-loop containing nucleoside triphosphate hydrolases"/>
    <property type="match status" value="2"/>
</dbReference>
<dbReference type="GO" id="GO:0016887">
    <property type="term" value="F:ATP hydrolysis activity"/>
    <property type="evidence" value="ECO:0007669"/>
    <property type="project" value="InterPro"/>
</dbReference>
<evidence type="ECO:0000256" key="8">
    <source>
        <dbReference type="ARBA" id="ARBA00023136"/>
    </source>
</evidence>
<dbReference type="GO" id="GO:0043190">
    <property type="term" value="C:ATP-binding cassette (ABC) transporter complex"/>
    <property type="evidence" value="ECO:0007669"/>
    <property type="project" value="TreeGrafter"/>
</dbReference>
<feature type="region of interest" description="Disordered" evidence="9">
    <location>
        <begin position="348"/>
        <end position="382"/>
    </location>
</feature>
<proteinExistence type="inferred from homology"/>
<dbReference type="Pfam" id="PF00005">
    <property type="entry name" value="ABC_tran"/>
    <property type="match status" value="2"/>
</dbReference>
<comment type="similarity">
    <text evidence="2">Belongs to the ABC transporter superfamily.</text>
</comment>
<evidence type="ECO:0000313" key="11">
    <source>
        <dbReference type="EMBL" id="MBC2889020.1"/>
    </source>
</evidence>